<protein>
    <recommendedName>
        <fullName evidence="1">ESAT-6-like protein</fullName>
    </recommendedName>
</protein>
<dbReference type="Pfam" id="PF06013">
    <property type="entry name" value="WXG100"/>
    <property type="match status" value="1"/>
</dbReference>
<evidence type="ECO:0000313" key="2">
    <source>
        <dbReference type="EMBL" id="GHC71783.1"/>
    </source>
</evidence>
<reference evidence="2" key="1">
    <citation type="journal article" date="2014" name="Int. J. Syst. Evol. Microbiol.">
        <title>Complete genome sequence of Corynebacterium casei LMG S-19264T (=DSM 44701T), isolated from a smear-ripened cheese.</title>
        <authorList>
            <consortium name="US DOE Joint Genome Institute (JGI-PGF)"/>
            <person name="Walter F."/>
            <person name="Albersmeier A."/>
            <person name="Kalinowski J."/>
            <person name="Ruckert C."/>
        </authorList>
    </citation>
    <scope>NUCLEOTIDE SEQUENCE</scope>
    <source>
        <strain evidence="2">JCM 4633</strain>
    </source>
</reference>
<gene>
    <name evidence="2" type="ORF">GCM10010507_58510</name>
</gene>
<evidence type="ECO:0000313" key="3">
    <source>
        <dbReference type="Proteomes" id="UP000646244"/>
    </source>
</evidence>
<accession>A0A918U1M2</accession>
<reference evidence="2" key="2">
    <citation type="submission" date="2020-09" db="EMBL/GenBank/DDBJ databases">
        <authorList>
            <person name="Sun Q."/>
            <person name="Ohkuma M."/>
        </authorList>
    </citation>
    <scope>NUCLEOTIDE SEQUENCE</scope>
    <source>
        <strain evidence="2">JCM 4633</strain>
    </source>
</reference>
<comment type="caution">
    <text evidence="2">The sequence shown here is derived from an EMBL/GenBank/DDBJ whole genome shotgun (WGS) entry which is preliminary data.</text>
</comment>
<dbReference type="InterPro" id="IPR036689">
    <property type="entry name" value="ESAT-6-like_sf"/>
</dbReference>
<dbReference type="RefSeq" id="WP_190112955.1">
    <property type="nucleotide sequence ID" value="NZ_BMVB01000034.1"/>
</dbReference>
<comment type="similarity">
    <text evidence="1">Belongs to the WXG100 family.</text>
</comment>
<dbReference type="EMBL" id="BMVB01000034">
    <property type="protein sequence ID" value="GHC71783.1"/>
    <property type="molecule type" value="Genomic_DNA"/>
</dbReference>
<dbReference type="Gene3D" id="1.10.287.1060">
    <property type="entry name" value="ESAT-6-like"/>
    <property type="match status" value="1"/>
</dbReference>
<dbReference type="Proteomes" id="UP000646244">
    <property type="component" value="Unassembled WGS sequence"/>
</dbReference>
<dbReference type="NCBIfam" id="TIGR03930">
    <property type="entry name" value="WXG100_ESAT6"/>
    <property type="match status" value="1"/>
</dbReference>
<organism evidence="2 3">
    <name type="scientific">Streptomyces cinnamoneus</name>
    <name type="common">Streptoverticillium cinnamoneum</name>
    <dbReference type="NCBI Taxonomy" id="53446"/>
    <lineage>
        <taxon>Bacteria</taxon>
        <taxon>Bacillati</taxon>
        <taxon>Actinomycetota</taxon>
        <taxon>Actinomycetes</taxon>
        <taxon>Kitasatosporales</taxon>
        <taxon>Streptomycetaceae</taxon>
        <taxon>Streptomyces</taxon>
        <taxon>Streptomyces cinnamoneus group</taxon>
    </lineage>
</organism>
<name>A0A918U1M2_STRCJ</name>
<proteinExistence type="inferred from homology"/>
<evidence type="ECO:0000256" key="1">
    <source>
        <dbReference type="RuleBase" id="RU362001"/>
    </source>
</evidence>
<dbReference type="SUPFAM" id="SSF140453">
    <property type="entry name" value="EsxAB dimer-like"/>
    <property type="match status" value="1"/>
</dbReference>
<dbReference type="InterPro" id="IPR010310">
    <property type="entry name" value="T7SS_ESAT-6-like"/>
</dbReference>
<sequence length="99" mass="10603">MAGHGELVVHYSSLQATASDIKGAAAVIQREIEAMKSAVGKVAEGWHGEAHTAMTQAQDQLQKRADHIKQILEKVAQDIVTGGDHYQATDRKSAGLFGH</sequence>
<dbReference type="AlphaFoldDB" id="A0A918U1M2"/>